<comment type="caution">
    <text evidence="15">The sequence shown here is derived from an EMBL/GenBank/DDBJ whole genome shotgun (WGS) entry which is preliminary data.</text>
</comment>
<dbReference type="Pfam" id="PF25917">
    <property type="entry name" value="BSH_RND"/>
    <property type="match status" value="1"/>
</dbReference>
<evidence type="ECO:0000259" key="13">
    <source>
        <dbReference type="Pfam" id="PF25944"/>
    </source>
</evidence>
<feature type="domain" description="Multidrug resistance protein MdtA-like barrel-sandwich hybrid" evidence="12">
    <location>
        <begin position="101"/>
        <end position="244"/>
    </location>
</feature>
<dbReference type="Pfam" id="PF25876">
    <property type="entry name" value="HH_MFP_RND"/>
    <property type="match status" value="1"/>
</dbReference>
<dbReference type="PANTHER" id="PTHR30469:SF12">
    <property type="entry name" value="MULTIDRUG RESISTANCE PROTEIN MDTA"/>
    <property type="match status" value="1"/>
</dbReference>
<comment type="subcellular location">
    <subcellularLocation>
        <location evidence="1">Cell inner membrane</location>
    </subcellularLocation>
    <subcellularLocation>
        <location evidence="2">Membrane</location>
        <topology evidence="2">Lipid-anchor</topology>
    </subcellularLocation>
</comment>
<keyword evidence="6" id="KW-0997">Cell inner membrane</keyword>
<dbReference type="InterPro" id="IPR058627">
    <property type="entry name" value="MdtA-like_C"/>
</dbReference>
<dbReference type="RefSeq" id="WP_187673850.1">
    <property type="nucleotide sequence ID" value="NZ_CAJFCI010000095.1"/>
</dbReference>
<dbReference type="GO" id="GO:1990281">
    <property type="term" value="C:efflux pump complex"/>
    <property type="evidence" value="ECO:0007669"/>
    <property type="project" value="TreeGrafter"/>
</dbReference>
<dbReference type="Pfam" id="PF25967">
    <property type="entry name" value="RND-MFP_C"/>
    <property type="match status" value="1"/>
</dbReference>
<evidence type="ECO:0000259" key="12">
    <source>
        <dbReference type="Pfam" id="PF25917"/>
    </source>
</evidence>
<dbReference type="Gene3D" id="1.10.287.470">
    <property type="entry name" value="Helix hairpin bin"/>
    <property type="match status" value="1"/>
</dbReference>
<dbReference type="NCBIfam" id="TIGR01730">
    <property type="entry name" value="RND_mfp"/>
    <property type="match status" value="1"/>
</dbReference>
<comment type="similarity">
    <text evidence="3">Belongs to the membrane fusion protein (MFP) (TC 8.A.1) family.</text>
</comment>
<evidence type="ECO:0000256" key="8">
    <source>
        <dbReference type="ARBA" id="ARBA00023136"/>
    </source>
</evidence>
<dbReference type="NCBIfam" id="NF008589">
    <property type="entry name" value="PRK11556.1"/>
    <property type="match status" value="1"/>
</dbReference>
<evidence type="ECO:0000313" key="15">
    <source>
        <dbReference type="EMBL" id="CAD5110540.1"/>
    </source>
</evidence>
<evidence type="ECO:0000256" key="3">
    <source>
        <dbReference type="ARBA" id="ARBA00009477"/>
    </source>
</evidence>
<dbReference type="FunFam" id="2.40.30.170:FF:000006">
    <property type="entry name" value="Multidrug resistance protein MdtA"/>
    <property type="match status" value="1"/>
</dbReference>
<keyword evidence="16" id="KW-1185">Reference proteome</keyword>
<keyword evidence="8" id="KW-0472">Membrane</keyword>
<dbReference type="Gene3D" id="2.40.420.20">
    <property type="match status" value="1"/>
</dbReference>
<dbReference type="InterPro" id="IPR058624">
    <property type="entry name" value="MdtA-like_HH"/>
</dbReference>
<sequence>MADLTSNTSVSRFSRRWLLFALLVLALALLAWWLWPSSKSEEGSGAQARPGSLTQPSGGRRGGPPGFGGFSAGPTPVRVATVAQGDFPVYYKALGTVTAMNTVNVRGRVNGQLVNLAFEEGQLVKAGDVLAVIDPRPFEVALQQAEGTLAENQAQLRNAELDLKRYRDLYAEDSIAKQTLDTQESLVNQYRGTLKRNQAAVAEARLNLDFTQVKAPISGRLGLRQVDVGNLVTTSDATPLVVITQTQPISIAFTLPERDLPEVIERYRTGQALVVEAWDRGDTRKLAEGVLHSLDNQIDTTTGTLKFKARFANEQETLFPNQFVNVRLRAATLEDAVLLPSAAVQHGTGGAFVYVLDGDRNVRVRTLELGPSDGENTVIRDGLKAGERVVLEGTDRLRDGSEVEVVSEGETIPTSPTEQLQGTETRTVQPASGVTRTKPGV</sequence>
<feature type="compositionally biased region" description="Gly residues" evidence="10">
    <location>
        <begin position="59"/>
        <end position="70"/>
    </location>
</feature>
<feature type="domain" description="Multidrug resistance protein MdtA-like beta-barrel" evidence="13">
    <location>
        <begin position="248"/>
        <end position="331"/>
    </location>
</feature>
<feature type="coiled-coil region" evidence="9">
    <location>
        <begin position="142"/>
        <end position="169"/>
    </location>
</feature>
<name>A0A7U7ETR7_9GAMM</name>
<dbReference type="Pfam" id="PF25944">
    <property type="entry name" value="Beta-barrel_RND"/>
    <property type="match status" value="1"/>
</dbReference>
<proteinExistence type="inferred from homology"/>
<keyword evidence="4" id="KW-0813">Transport</keyword>
<feature type="domain" description="Multidrug resistance protein MdtA-like alpha-helical hairpin" evidence="11">
    <location>
        <begin position="142"/>
        <end position="211"/>
    </location>
</feature>
<evidence type="ECO:0000256" key="1">
    <source>
        <dbReference type="ARBA" id="ARBA00004533"/>
    </source>
</evidence>
<dbReference type="SUPFAM" id="SSF111369">
    <property type="entry name" value="HlyD-like secretion proteins"/>
    <property type="match status" value="1"/>
</dbReference>
<dbReference type="Gene3D" id="2.40.30.170">
    <property type="match status" value="1"/>
</dbReference>
<dbReference type="PANTHER" id="PTHR30469">
    <property type="entry name" value="MULTIDRUG RESISTANCE PROTEIN MDTA"/>
    <property type="match status" value="1"/>
</dbReference>
<feature type="domain" description="Multidrug resistance protein MdtA-like C-terminal permuted SH3" evidence="14">
    <location>
        <begin position="335"/>
        <end position="396"/>
    </location>
</feature>
<evidence type="ECO:0000256" key="2">
    <source>
        <dbReference type="ARBA" id="ARBA00004635"/>
    </source>
</evidence>
<evidence type="ECO:0000259" key="14">
    <source>
        <dbReference type="Pfam" id="PF25967"/>
    </source>
</evidence>
<dbReference type="InterPro" id="IPR006143">
    <property type="entry name" value="RND_pump_MFP"/>
</dbReference>
<dbReference type="InterPro" id="IPR058625">
    <property type="entry name" value="MdtA-like_BSH"/>
</dbReference>
<gene>
    <name evidence="15" type="primary">mdtA_4</name>
    <name evidence="15" type="ORF">PSEWESI4_04863</name>
</gene>
<dbReference type="InterPro" id="IPR058626">
    <property type="entry name" value="MdtA-like_b-barrel"/>
</dbReference>
<dbReference type="GO" id="GO:0005886">
    <property type="term" value="C:plasma membrane"/>
    <property type="evidence" value="ECO:0007669"/>
    <property type="project" value="UniProtKB-SubCell"/>
</dbReference>
<dbReference type="FunFam" id="2.40.420.20:FF:000001">
    <property type="entry name" value="Efflux RND transporter periplasmic adaptor subunit"/>
    <property type="match status" value="1"/>
</dbReference>
<evidence type="ECO:0000256" key="5">
    <source>
        <dbReference type="ARBA" id="ARBA00022475"/>
    </source>
</evidence>
<evidence type="ECO:0000256" key="10">
    <source>
        <dbReference type="SAM" id="MobiDB-lite"/>
    </source>
</evidence>
<evidence type="ECO:0000256" key="4">
    <source>
        <dbReference type="ARBA" id="ARBA00022448"/>
    </source>
</evidence>
<feature type="region of interest" description="Disordered" evidence="10">
    <location>
        <begin position="407"/>
        <end position="441"/>
    </location>
</feature>
<dbReference type="GO" id="GO:0015562">
    <property type="term" value="F:efflux transmembrane transporter activity"/>
    <property type="evidence" value="ECO:0007669"/>
    <property type="project" value="TreeGrafter"/>
</dbReference>
<feature type="compositionally biased region" description="Polar residues" evidence="10">
    <location>
        <begin position="412"/>
        <end position="435"/>
    </location>
</feature>
<dbReference type="Gene3D" id="2.40.50.100">
    <property type="match status" value="1"/>
</dbReference>
<keyword evidence="7 9" id="KW-0175">Coiled coil</keyword>
<evidence type="ECO:0000313" key="16">
    <source>
        <dbReference type="Proteomes" id="UP000583387"/>
    </source>
</evidence>
<dbReference type="Proteomes" id="UP000583387">
    <property type="component" value="Unassembled WGS sequence"/>
</dbReference>
<feature type="region of interest" description="Disordered" evidence="10">
    <location>
        <begin position="40"/>
        <end position="70"/>
    </location>
</feature>
<reference evidence="15 16" key="1">
    <citation type="submission" date="2020-08" db="EMBL/GenBank/DDBJ databases">
        <authorList>
            <person name="Criscuolo A."/>
        </authorList>
    </citation>
    <scope>NUCLEOTIDE SEQUENCE [LARGE SCALE GENOMIC DNA]</scope>
    <source>
        <strain evidence="15">CIP111764</strain>
    </source>
</reference>
<evidence type="ECO:0000256" key="9">
    <source>
        <dbReference type="SAM" id="Coils"/>
    </source>
</evidence>
<evidence type="ECO:0000259" key="11">
    <source>
        <dbReference type="Pfam" id="PF25876"/>
    </source>
</evidence>
<keyword evidence="5" id="KW-1003">Cell membrane</keyword>
<dbReference type="EMBL" id="CAJFCI010000095">
    <property type="protein sequence ID" value="CAD5110540.1"/>
    <property type="molecule type" value="Genomic_DNA"/>
</dbReference>
<dbReference type="AlphaFoldDB" id="A0A7U7ETR7"/>
<evidence type="ECO:0000256" key="7">
    <source>
        <dbReference type="ARBA" id="ARBA00023054"/>
    </source>
</evidence>
<protein>
    <submittedName>
        <fullName evidence="15">Multidrug resistance protein MdtA</fullName>
    </submittedName>
</protein>
<accession>A0A7U7ETR7</accession>
<evidence type="ECO:0000256" key="6">
    <source>
        <dbReference type="ARBA" id="ARBA00022519"/>
    </source>
</evidence>
<organism evidence="15 16">
    <name type="scientific">Zestomonas carbonaria</name>
    <dbReference type="NCBI Taxonomy" id="2762745"/>
    <lineage>
        <taxon>Bacteria</taxon>
        <taxon>Pseudomonadati</taxon>
        <taxon>Pseudomonadota</taxon>
        <taxon>Gammaproteobacteria</taxon>
        <taxon>Pseudomonadales</taxon>
        <taxon>Pseudomonadaceae</taxon>
        <taxon>Zestomonas</taxon>
    </lineage>
</organism>